<feature type="domain" description="C2H2-type" evidence="7">
    <location>
        <begin position="197"/>
        <end position="226"/>
    </location>
</feature>
<feature type="compositionally biased region" description="Basic residues" evidence="6">
    <location>
        <begin position="68"/>
        <end position="81"/>
    </location>
</feature>
<feature type="region of interest" description="Disordered" evidence="6">
    <location>
        <begin position="220"/>
        <end position="274"/>
    </location>
</feature>
<dbReference type="Gene3D" id="3.30.160.60">
    <property type="entry name" value="Classic Zinc Finger"/>
    <property type="match status" value="2"/>
</dbReference>
<dbReference type="Proteomes" id="UP000053424">
    <property type="component" value="Unassembled WGS sequence"/>
</dbReference>
<dbReference type="STRING" id="686832.A0A0C2Y6H9"/>
<reference evidence="8 9" key="1">
    <citation type="submission" date="2014-04" db="EMBL/GenBank/DDBJ databases">
        <authorList>
            <consortium name="DOE Joint Genome Institute"/>
            <person name="Kuo A."/>
            <person name="Gay G."/>
            <person name="Dore J."/>
            <person name="Kohler A."/>
            <person name="Nagy L.G."/>
            <person name="Floudas D."/>
            <person name="Copeland A."/>
            <person name="Barry K.W."/>
            <person name="Cichocki N."/>
            <person name="Veneault-Fourrey C."/>
            <person name="LaButti K."/>
            <person name="Lindquist E.A."/>
            <person name="Lipzen A."/>
            <person name="Lundell T."/>
            <person name="Morin E."/>
            <person name="Murat C."/>
            <person name="Sun H."/>
            <person name="Tunlid A."/>
            <person name="Henrissat B."/>
            <person name="Grigoriev I.V."/>
            <person name="Hibbett D.S."/>
            <person name="Martin F."/>
            <person name="Nordberg H.P."/>
            <person name="Cantor M.N."/>
            <person name="Hua S.X."/>
        </authorList>
    </citation>
    <scope>NUCLEOTIDE SEQUENCE [LARGE SCALE GENOMIC DNA]</scope>
    <source>
        <strain evidence="9">h7</strain>
    </source>
</reference>
<name>A0A0C2Y6H9_HEBCY</name>
<dbReference type="GO" id="GO:0005634">
    <property type="term" value="C:nucleus"/>
    <property type="evidence" value="ECO:0007669"/>
    <property type="project" value="TreeGrafter"/>
</dbReference>
<feature type="compositionally biased region" description="Low complexity" evidence="6">
    <location>
        <begin position="94"/>
        <end position="105"/>
    </location>
</feature>
<evidence type="ECO:0000256" key="5">
    <source>
        <dbReference type="PROSITE-ProRule" id="PRU00042"/>
    </source>
</evidence>
<feature type="region of interest" description="Disordered" evidence="6">
    <location>
        <begin position="1"/>
        <end position="157"/>
    </location>
</feature>
<keyword evidence="2" id="KW-0677">Repeat</keyword>
<feature type="compositionally biased region" description="Polar residues" evidence="6">
    <location>
        <begin position="14"/>
        <end position="50"/>
    </location>
</feature>
<dbReference type="AlphaFoldDB" id="A0A0C2Y6H9"/>
<proteinExistence type="predicted"/>
<dbReference type="GO" id="GO:0008270">
    <property type="term" value="F:zinc ion binding"/>
    <property type="evidence" value="ECO:0007669"/>
    <property type="project" value="UniProtKB-KW"/>
</dbReference>
<gene>
    <name evidence="8" type="ORF">M413DRAFT_20449</name>
</gene>
<evidence type="ECO:0000256" key="6">
    <source>
        <dbReference type="SAM" id="MobiDB-lite"/>
    </source>
</evidence>
<dbReference type="GO" id="GO:0043565">
    <property type="term" value="F:sequence-specific DNA binding"/>
    <property type="evidence" value="ECO:0007669"/>
    <property type="project" value="TreeGrafter"/>
</dbReference>
<dbReference type="PANTHER" id="PTHR24408">
    <property type="entry name" value="ZINC FINGER PROTEIN"/>
    <property type="match status" value="1"/>
</dbReference>
<dbReference type="SUPFAM" id="SSF57667">
    <property type="entry name" value="beta-beta-alpha zinc fingers"/>
    <property type="match status" value="1"/>
</dbReference>
<feature type="compositionally biased region" description="Gly residues" evidence="6">
    <location>
        <begin position="339"/>
        <end position="349"/>
    </location>
</feature>
<dbReference type="EMBL" id="KN831803">
    <property type="protein sequence ID" value="KIM36627.1"/>
    <property type="molecule type" value="Genomic_DNA"/>
</dbReference>
<evidence type="ECO:0000256" key="1">
    <source>
        <dbReference type="ARBA" id="ARBA00022723"/>
    </source>
</evidence>
<dbReference type="HOGENOM" id="CLU_040448_1_0_1"/>
<dbReference type="PROSITE" id="PS00028">
    <property type="entry name" value="ZINC_FINGER_C2H2_1"/>
    <property type="match status" value="2"/>
</dbReference>
<feature type="domain" description="C2H2-type" evidence="7">
    <location>
        <begin position="166"/>
        <end position="196"/>
    </location>
</feature>
<dbReference type="PANTHER" id="PTHR24408:SF61">
    <property type="entry name" value="E3 SUMO-PROTEIN LIGASE ZNF451"/>
    <property type="match status" value="1"/>
</dbReference>
<dbReference type="SMART" id="SM00355">
    <property type="entry name" value="ZnF_C2H2"/>
    <property type="match status" value="2"/>
</dbReference>
<accession>A0A0C2Y6H9</accession>
<evidence type="ECO:0000256" key="3">
    <source>
        <dbReference type="ARBA" id="ARBA00022771"/>
    </source>
</evidence>
<dbReference type="PROSITE" id="PS50157">
    <property type="entry name" value="ZINC_FINGER_C2H2_2"/>
    <property type="match status" value="2"/>
</dbReference>
<reference evidence="9" key="2">
    <citation type="submission" date="2015-01" db="EMBL/GenBank/DDBJ databases">
        <title>Evolutionary Origins and Diversification of the Mycorrhizal Mutualists.</title>
        <authorList>
            <consortium name="DOE Joint Genome Institute"/>
            <consortium name="Mycorrhizal Genomics Consortium"/>
            <person name="Kohler A."/>
            <person name="Kuo A."/>
            <person name="Nagy L.G."/>
            <person name="Floudas D."/>
            <person name="Copeland A."/>
            <person name="Barry K.W."/>
            <person name="Cichocki N."/>
            <person name="Veneault-Fourrey C."/>
            <person name="LaButti K."/>
            <person name="Lindquist E.A."/>
            <person name="Lipzen A."/>
            <person name="Lundell T."/>
            <person name="Morin E."/>
            <person name="Murat C."/>
            <person name="Riley R."/>
            <person name="Ohm R."/>
            <person name="Sun H."/>
            <person name="Tunlid A."/>
            <person name="Henrissat B."/>
            <person name="Grigoriev I.V."/>
            <person name="Hibbett D.S."/>
            <person name="Martin F."/>
        </authorList>
    </citation>
    <scope>NUCLEOTIDE SEQUENCE [LARGE SCALE GENOMIC DNA]</scope>
    <source>
        <strain evidence="9">h7</strain>
    </source>
</reference>
<dbReference type="Pfam" id="PF00096">
    <property type="entry name" value="zf-C2H2"/>
    <property type="match status" value="1"/>
</dbReference>
<keyword evidence="1" id="KW-0479">Metal-binding</keyword>
<dbReference type="InterPro" id="IPR013087">
    <property type="entry name" value="Znf_C2H2_type"/>
</dbReference>
<dbReference type="GO" id="GO:0000981">
    <property type="term" value="F:DNA-binding transcription factor activity, RNA polymerase II-specific"/>
    <property type="evidence" value="ECO:0007669"/>
    <property type="project" value="TreeGrafter"/>
</dbReference>
<dbReference type="InterPro" id="IPR036236">
    <property type="entry name" value="Znf_C2H2_sf"/>
</dbReference>
<keyword evidence="4" id="KW-0862">Zinc</keyword>
<organism evidence="8 9">
    <name type="scientific">Hebeloma cylindrosporum</name>
    <dbReference type="NCBI Taxonomy" id="76867"/>
    <lineage>
        <taxon>Eukaryota</taxon>
        <taxon>Fungi</taxon>
        <taxon>Dikarya</taxon>
        <taxon>Basidiomycota</taxon>
        <taxon>Agaricomycotina</taxon>
        <taxon>Agaricomycetes</taxon>
        <taxon>Agaricomycetidae</taxon>
        <taxon>Agaricales</taxon>
        <taxon>Agaricineae</taxon>
        <taxon>Hymenogastraceae</taxon>
        <taxon>Hebeloma</taxon>
    </lineage>
</organism>
<evidence type="ECO:0000256" key="4">
    <source>
        <dbReference type="ARBA" id="ARBA00022833"/>
    </source>
</evidence>
<dbReference type="OrthoDB" id="6365676at2759"/>
<sequence>MAATESPKLPDTASYASSPITRVQSAPQLSDVTQPSSSTHRPLTRSQTGTVFKRRRRDDSDHIDSAVPKKRAPAPRKRQKAPKPPTTREASLTASISSGPAPSSGNQITFLHSSDPVNGSAEPRLPRSRASLPTPIPNLTKKSRGRRVPTQVSTASDPDQRATRLYVCTVDGCGKCFHRGEHLKRHIRSIHTHEKPFKCTFSLCQKYFNRHDNLLQHLKVHKDPTPKPSSSAEPPTSKADDSPPRIFTASGTSHRRNDSYSSVEDPESPIMMTSSNAPRTIYNAFPITTTSTNSSYHSYPSAPPVTTYSIAPDSIRLITNMAVSSLRTELPQSPTDSRGAGGMLQAGPY</sequence>
<evidence type="ECO:0000313" key="9">
    <source>
        <dbReference type="Proteomes" id="UP000053424"/>
    </source>
</evidence>
<feature type="compositionally biased region" description="Polar residues" evidence="6">
    <location>
        <begin position="106"/>
        <end position="117"/>
    </location>
</feature>
<protein>
    <recommendedName>
        <fullName evidence="7">C2H2-type domain-containing protein</fullName>
    </recommendedName>
</protein>
<evidence type="ECO:0000256" key="2">
    <source>
        <dbReference type="ARBA" id="ARBA00022737"/>
    </source>
</evidence>
<evidence type="ECO:0000313" key="8">
    <source>
        <dbReference type="EMBL" id="KIM36627.1"/>
    </source>
</evidence>
<evidence type="ECO:0000259" key="7">
    <source>
        <dbReference type="PROSITE" id="PS50157"/>
    </source>
</evidence>
<feature type="region of interest" description="Disordered" evidence="6">
    <location>
        <begin position="328"/>
        <end position="349"/>
    </location>
</feature>
<keyword evidence="3 5" id="KW-0863">Zinc-finger</keyword>
<keyword evidence="9" id="KW-1185">Reference proteome</keyword>